<evidence type="ECO:0000256" key="1">
    <source>
        <dbReference type="SAM" id="SignalP"/>
    </source>
</evidence>
<dbReference type="Pfam" id="PF07883">
    <property type="entry name" value="Cupin_2"/>
    <property type="match status" value="1"/>
</dbReference>
<dbReference type="PANTHER" id="PTHR38599:SF1">
    <property type="entry name" value="CUPIN DOMAIN PROTEIN (AFU_ORTHOLOGUE AFUA_3G13620)"/>
    <property type="match status" value="1"/>
</dbReference>
<dbReference type="SUPFAM" id="SSF51182">
    <property type="entry name" value="RmlC-like cupins"/>
    <property type="match status" value="1"/>
</dbReference>
<proteinExistence type="predicted"/>
<dbReference type="RefSeq" id="WP_092857021.1">
    <property type="nucleotide sequence ID" value="NZ_FOQH01000001.1"/>
</dbReference>
<keyword evidence="1" id="KW-0732">Signal</keyword>
<organism evidence="3 4">
    <name type="scientific">Albimonas pacifica</name>
    <dbReference type="NCBI Taxonomy" id="1114924"/>
    <lineage>
        <taxon>Bacteria</taxon>
        <taxon>Pseudomonadati</taxon>
        <taxon>Pseudomonadota</taxon>
        <taxon>Alphaproteobacteria</taxon>
        <taxon>Rhodobacterales</taxon>
        <taxon>Paracoccaceae</taxon>
        <taxon>Albimonas</taxon>
    </lineage>
</organism>
<dbReference type="Proteomes" id="UP000199377">
    <property type="component" value="Unassembled WGS sequence"/>
</dbReference>
<reference evidence="3 4" key="1">
    <citation type="submission" date="2016-10" db="EMBL/GenBank/DDBJ databases">
        <authorList>
            <person name="de Groot N.N."/>
        </authorList>
    </citation>
    <scope>NUCLEOTIDE SEQUENCE [LARGE SCALE GENOMIC DNA]</scope>
    <source>
        <strain evidence="3 4">CGMCC 1.11030</strain>
    </source>
</reference>
<dbReference type="CDD" id="cd02234">
    <property type="entry name" value="cupin_BLR7677-like"/>
    <property type="match status" value="1"/>
</dbReference>
<name>A0A1I3BPZ4_9RHOB</name>
<dbReference type="STRING" id="1114924.SAMN05216258_101241"/>
<gene>
    <name evidence="3" type="ORF">SAMN05216258_101241</name>
</gene>
<evidence type="ECO:0000313" key="3">
    <source>
        <dbReference type="EMBL" id="SFH64146.1"/>
    </source>
</evidence>
<dbReference type="OrthoDB" id="9813436at2"/>
<accession>A0A1I3BPZ4</accession>
<dbReference type="PANTHER" id="PTHR38599">
    <property type="entry name" value="CUPIN DOMAIN PROTEIN (AFU_ORTHOLOGUE AFUA_3G13620)"/>
    <property type="match status" value="1"/>
</dbReference>
<feature type="signal peptide" evidence="1">
    <location>
        <begin position="1"/>
        <end position="24"/>
    </location>
</feature>
<dbReference type="AlphaFoldDB" id="A0A1I3BPZ4"/>
<dbReference type="InterPro" id="IPR013096">
    <property type="entry name" value="Cupin_2"/>
</dbReference>
<feature type="domain" description="Cupin type-2" evidence="2">
    <location>
        <begin position="49"/>
        <end position="122"/>
    </location>
</feature>
<dbReference type="Gene3D" id="2.60.120.10">
    <property type="entry name" value="Jelly Rolls"/>
    <property type="match status" value="1"/>
</dbReference>
<dbReference type="InterPro" id="IPR011051">
    <property type="entry name" value="RmlC_Cupin_sf"/>
</dbReference>
<sequence>MRAIARTAAACLAACLLTPAPALADGGTITLVYDQPIPNLPGKSLKGVLVEYAPGGYSPAHVHAPSALIYATVLEGAVRMQINGGESRVYRALESFTEMPGDFHDVSSNASTSEPAKLLAVFVVNSDETELTTFRPHR</sequence>
<evidence type="ECO:0000259" key="2">
    <source>
        <dbReference type="Pfam" id="PF07883"/>
    </source>
</evidence>
<feature type="chain" id="PRO_5011441435" evidence="1">
    <location>
        <begin position="25"/>
        <end position="138"/>
    </location>
</feature>
<protein>
    <submittedName>
        <fullName evidence="3">Cupin domain protein</fullName>
    </submittedName>
</protein>
<evidence type="ECO:0000313" key="4">
    <source>
        <dbReference type="Proteomes" id="UP000199377"/>
    </source>
</evidence>
<dbReference type="EMBL" id="FOQH01000001">
    <property type="protein sequence ID" value="SFH64146.1"/>
    <property type="molecule type" value="Genomic_DNA"/>
</dbReference>
<dbReference type="InterPro" id="IPR014710">
    <property type="entry name" value="RmlC-like_jellyroll"/>
</dbReference>
<keyword evidence="4" id="KW-1185">Reference proteome</keyword>